<reference evidence="5" key="2">
    <citation type="submission" date="2016-02" db="EMBL/GenBank/DDBJ databases">
        <title>Draft genome sequence of five rapidly growing Mycobacterium species.</title>
        <authorList>
            <person name="Katahira K."/>
            <person name="Gotou Y."/>
            <person name="Iida K."/>
            <person name="Ogura Y."/>
            <person name="Hayashi T."/>
        </authorList>
    </citation>
    <scope>NUCLEOTIDE SEQUENCE [LARGE SCALE GENOMIC DNA]</scope>
    <source>
        <strain evidence="5">JCM15298</strain>
    </source>
</reference>
<keyword evidence="5" id="KW-1185">Reference proteome</keyword>
<evidence type="ECO:0000256" key="2">
    <source>
        <dbReference type="SAM" id="MobiDB-lite"/>
    </source>
</evidence>
<reference evidence="5" key="1">
    <citation type="journal article" date="2016" name="Genome Announc.">
        <title>Draft Genome Sequences of Five Rapidly Growing Mycobacterium Species, M. thermoresistibile, M. fortuitum subsp. acetamidolyticum, M. canariasense, M. brisbanense, and M. novocastrense.</title>
        <authorList>
            <person name="Katahira K."/>
            <person name="Ogura Y."/>
            <person name="Gotoh Y."/>
            <person name="Hayashi T."/>
        </authorList>
    </citation>
    <scope>NUCLEOTIDE SEQUENCE [LARGE SCALE GENOMIC DNA]</scope>
    <source>
        <strain evidence="5">JCM15298</strain>
    </source>
</reference>
<dbReference type="InterPro" id="IPR036629">
    <property type="entry name" value="YjbJ_sf"/>
</dbReference>
<dbReference type="STRING" id="228230.RMCC_5099"/>
<evidence type="ECO:0000256" key="1">
    <source>
        <dbReference type="ARBA" id="ARBA00009129"/>
    </source>
</evidence>
<evidence type="ECO:0000313" key="4">
    <source>
        <dbReference type="EMBL" id="GAS98134.1"/>
    </source>
</evidence>
<accession>A0A124E2X4</accession>
<organism evidence="4 5">
    <name type="scientific">Mycolicibacterium canariasense</name>
    <name type="common">Mycobacterium canariasense</name>
    <dbReference type="NCBI Taxonomy" id="228230"/>
    <lineage>
        <taxon>Bacteria</taxon>
        <taxon>Bacillati</taxon>
        <taxon>Actinomycetota</taxon>
        <taxon>Actinomycetes</taxon>
        <taxon>Mycobacteriales</taxon>
        <taxon>Mycobacteriaceae</taxon>
        <taxon>Mycolicibacterium</taxon>
    </lineage>
</organism>
<proteinExistence type="inferred from homology"/>
<dbReference type="SUPFAM" id="SSF69047">
    <property type="entry name" value="Hypothetical protein YjbJ"/>
    <property type="match status" value="1"/>
</dbReference>
<dbReference type="Gene3D" id="1.10.1470.10">
    <property type="entry name" value="YjbJ"/>
    <property type="match status" value="1"/>
</dbReference>
<feature type="region of interest" description="Disordered" evidence="2">
    <location>
        <begin position="18"/>
        <end position="44"/>
    </location>
</feature>
<dbReference type="AlphaFoldDB" id="A0A124E2X4"/>
<gene>
    <name evidence="4" type="ORF">RMCC_5099</name>
</gene>
<feature type="compositionally biased region" description="Basic and acidic residues" evidence="2">
    <location>
        <begin position="18"/>
        <end position="28"/>
    </location>
</feature>
<evidence type="ECO:0000313" key="5">
    <source>
        <dbReference type="Proteomes" id="UP000069443"/>
    </source>
</evidence>
<comment type="caution">
    <text evidence="4">The sequence shown here is derived from an EMBL/GenBank/DDBJ whole genome shotgun (WGS) entry which is preliminary data.</text>
</comment>
<protein>
    <submittedName>
        <fullName evidence="4">CsbD family protein</fullName>
    </submittedName>
</protein>
<dbReference type="EMBL" id="BCSY01000079">
    <property type="protein sequence ID" value="GAS98134.1"/>
    <property type="molecule type" value="Genomic_DNA"/>
</dbReference>
<name>A0A124E2X4_MYCCR</name>
<dbReference type="InterPro" id="IPR008462">
    <property type="entry name" value="CsbD"/>
</dbReference>
<evidence type="ECO:0000259" key="3">
    <source>
        <dbReference type="Pfam" id="PF05532"/>
    </source>
</evidence>
<comment type="similarity">
    <text evidence="1">Belongs to the UPF0337 (CsbD) family.</text>
</comment>
<sequence length="80" mass="8267">MTALDERKIAMGIADDAKNKAQDLKGQAKEAVGSATGNSDLESEGQLDQAVAAVKDHIADAADKVKDGVEAVKDRLTGNS</sequence>
<dbReference type="Pfam" id="PF05532">
    <property type="entry name" value="CsbD"/>
    <property type="match status" value="1"/>
</dbReference>
<feature type="domain" description="CsbD-like" evidence="3">
    <location>
        <begin position="15"/>
        <end position="67"/>
    </location>
</feature>
<dbReference type="Proteomes" id="UP000069443">
    <property type="component" value="Unassembled WGS sequence"/>
</dbReference>